<dbReference type="InterPro" id="IPR003673">
    <property type="entry name" value="CoA-Trfase_fam_III"/>
</dbReference>
<dbReference type="FunCoup" id="A0A482XBZ6">
    <property type="interactions" value="273"/>
</dbReference>
<accession>A0A482XBZ6</accession>
<dbReference type="GO" id="GO:0008206">
    <property type="term" value="P:bile acid metabolic process"/>
    <property type="evidence" value="ECO:0007669"/>
    <property type="project" value="TreeGrafter"/>
</dbReference>
<keyword evidence="3" id="KW-1185">Reference proteome</keyword>
<dbReference type="Gene3D" id="3.40.50.10540">
    <property type="entry name" value="Crotonobetainyl-coa:carnitine coa-transferase, domain 1"/>
    <property type="match status" value="1"/>
</dbReference>
<comment type="similarity">
    <text evidence="1">Belongs to the CoA-transferase III family.</text>
</comment>
<dbReference type="SUPFAM" id="SSF89796">
    <property type="entry name" value="CoA-transferase family III (CaiB/BaiF)"/>
    <property type="match status" value="1"/>
</dbReference>
<dbReference type="STRING" id="195883.A0A482XBZ6"/>
<organism evidence="2 3">
    <name type="scientific">Laodelphax striatellus</name>
    <name type="common">Small brown planthopper</name>
    <name type="synonym">Delphax striatella</name>
    <dbReference type="NCBI Taxonomy" id="195883"/>
    <lineage>
        <taxon>Eukaryota</taxon>
        <taxon>Metazoa</taxon>
        <taxon>Ecdysozoa</taxon>
        <taxon>Arthropoda</taxon>
        <taxon>Hexapoda</taxon>
        <taxon>Insecta</taxon>
        <taxon>Pterygota</taxon>
        <taxon>Neoptera</taxon>
        <taxon>Paraneoptera</taxon>
        <taxon>Hemiptera</taxon>
        <taxon>Auchenorrhyncha</taxon>
        <taxon>Fulgoroidea</taxon>
        <taxon>Delphacidae</taxon>
        <taxon>Criomorphinae</taxon>
        <taxon>Laodelphax</taxon>
    </lineage>
</organism>
<dbReference type="EMBL" id="QKKF02013261">
    <property type="protein sequence ID" value="RZF43030.1"/>
    <property type="molecule type" value="Genomic_DNA"/>
</dbReference>
<evidence type="ECO:0008006" key="4">
    <source>
        <dbReference type="Google" id="ProtNLM"/>
    </source>
</evidence>
<evidence type="ECO:0000313" key="3">
    <source>
        <dbReference type="Proteomes" id="UP000291343"/>
    </source>
</evidence>
<evidence type="ECO:0000313" key="2">
    <source>
        <dbReference type="EMBL" id="RZF43030.1"/>
    </source>
</evidence>
<dbReference type="InterPro" id="IPR023606">
    <property type="entry name" value="CoA-Trfase_III_dom_1_sf"/>
</dbReference>
<gene>
    <name evidence="2" type="ORF">LSTR_LSTR001208</name>
</gene>
<reference evidence="2 3" key="1">
    <citation type="journal article" date="2017" name="Gigascience">
        <title>Genome sequence of the small brown planthopper, Laodelphax striatellus.</title>
        <authorList>
            <person name="Zhu J."/>
            <person name="Jiang F."/>
            <person name="Wang X."/>
            <person name="Yang P."/>
            <person name="Bao Y."/>
            <person name="Zhao W."/>
            <person name="Wang W."/>
            <person name="Lu H."/>
            <person name="Wang Q."/>
            <person name="Cui N."/>
            <person name="Li J."/>
            <person name="Chen X."/>
            <person name="Luo L."/>
            <person name="Yu J."/>
            <person name="Kang L."/>
            <person name="Cui F."/>
        </authorList>
    </citation>
    <scope>NUCLEOTIDE SEQUENCE [LARGE SCALE GENOMIC DNA]</scope>
    <source>
        <strain evidence="2">Lst14</strain>
    </source>
</reference>
<name>A0A482XBZ6_LAOST</name>
<protein>
    <recommendedName>
        <fullName evidence="4">Alpha-methylacyl-CoA racemase</fullName>
    </recommendedName>
</protein>
<dbReference type="InterPro" id="IPR050509">
    <property type="entry name" value="CoA-transferase_III"/>
</dbReference>
<comment type="caution">
    <text evidence="2">The sequence shown here is derived from an EMBL/GenBank/DDBJ whole genome shotgun (WGS) entry which is preliminary data.</text>
</comment>
<dbReference type="AlphaFoldDB" id="A0A482XBZ6"/>
<dbReference type="Gene3D" id="3.30.1540.10">
    <property type="entry name" value="formyl-coa transferase, domain 3"/>
    <property type="match status" value="1"/>
</dbReference>
<dbReference type="Pfam" id="PF02515">
    <property type="entry name" value="CoA_transf_3"/>
    <property type="match status" value="1"/>
</dbReference>
<dbReference type="SMR" id="A0A482XBZ6"/>
<dbReference type="GO" id="GO:0008111">
    <property type="term" value="F:alpha-methylacyl-CoA racemase activity"/>
    <property type="evidence" value="ECO:0007669"/>
    <property type="project" value="TreeGrafter"/>
</dbReference>
<dbReference type="PANTHER" id="PTHR48228:SF5">
    <property type="entry name" value="ALPHA-METHYLACYL-COA RACEMASE"/>
    <property type="match status" value="1"/>
</dbReference>
<evidence type="ECO:0000256" key="1">
    <source>
        <dbReference type="ARBA" id="ARBA00008383"/>
    </source>
</evidence>
<dbReference type="Proteomes" id="UP000291343">
    <property type="component" value="Unassembled WGS sequence"/>
</dbReference>
<dbReference type="InParanoid" id="A0A482XBZ6"/>
<proteinExistence type="inferred from homology"/>
<dbReference type="GO" id="GO:0005739">
    <property type="term" value="C:mitochondrion"/>
    <property type="evidence" value="ECO:0007669"/>
    <property type="project" value="TreeGrafter"/>
</dbReference>
<dbReference type="PANTHER" id="PTHR48228">
    <property type="entry name" value="SUCCINYL-COA--D-CITRAMALATE COA-TRANSFERASE"/>
    <property type="match status" value="1"/>
</dbReference>
<dbReference type="OrthoDB" id="16747at2759"/>
<sequence>MEKLALGPQDLLAENKRLIYARLTGFGQEGIYSKRAGHDINYVALSGLLSMLGWESDKRPSPPLNLIADFAGGSVLCALGIMMALAERTRSGQGQVVDCSMVAGSAYLASWIFRGQGSQLWSNPRAKNFLDGGAFFYDTYETKDGKWMAVGALEPQFYSQLINGLGLDEEQVPQICSAEDGERFRKLFAQIFKSKTRAEWCEVFDGRDACVTPILSLEEAALNQHNIDNKTFSKNADGAFSPNPAPILSRTPAKTNFHKCNPGCGDDTEQILLNDLGYSKTDVERFEDLGAIMRNKL</sequence>
<dbReference type="InterPro" id="IPR044855">
    <property type="entry name" value="CoA-Trfase_III_dom3_sf"/>
</dbReference>